<feature type="transmembrane region" description="Helical" evidence="6">
    <location>
        <begin position="20"/>
        <end position="44"/>
    </location>
</feature>
<feature type="transmembrane region" description="Helical" evidence="6">
    <location>
        <begin position="415"/>
        <end position="435"/>
    </location>
</feature>
<reference evidence="8" key="1">
    <citation type="journal article" date="2019" name="Int. J. Syst. Evol. Microbiol.">
        <title>The Global Catalogue of Microorganisms (GCM) 10K type strain sequencing project: providing services to taxonomists for standard genome sequencing and annotation.</title>
        <authorList>
            <consortium name="The Broad Institute Genomics Platform"/>
            <consortium name="The Broad Institute Genome Sequencing Center for Infectious Disease"/>
            <person name="Wu L."/>
            <person name="Ma J."/>
        </authorList>
    </citation>
    <scope>NUCLEOTIDE SEQUENCE [LARGE SCALE GENOMIC DNA]</scope>
    <source>
        <strain evidence="8">JCM 9377</strain>
    </source>
</reference>
<feature type="transmembrane region" description="Helical" evidence="6">
    <location>
        <begin position="358"/>
        <end position="380"/>
    </location>
</feature>
<comment type="caution">
    <text evidence="7">The sequence shown here is derived from an EMBL/GenBank/DDBJ whole genome shotgun (WGS) entry which is preliminary data.</text>
</comment>
<comment type="subcellular location">
    <subcellularLocation>
        <location evidence="1">Cell membrane</location>
        <topology evidence="1">Multi-pass membrane protein</topology>
    </subcellularLocation>
</comment>
<accession>A0ABP6Q2I0</accession>
<keyword evidence="4 6" id="KW-1133">Transmembrane helix</keyword>
<feature type="transmembrane region" description="Helical" evidence="6">
    <location>
        <begin position="195"/>
        <end position="214"/>
    </location>
</feature>
<evidence type="ECO:0000256" key="3">
    <source>
        <dbReference type="ARBA" id="ARBA00022692"/>
    </source>
</evidence>
<gene>
    <name evidence="7" type="ORF">GCM10010468_13570</name>
</gene>
<sequence length="511" mass="52352">MTEAAAPPRSALAEAAKGGVIGLLGAVIAAAGGFALTVVAARALGPERTGVFFIVVALITIVGEITELGADTGLVRVLAAQRALGRIGELRLLLRSALVPVVVAGALACGALLALAGPLADLLVDPVSRDDARTFLYLGAPVVAVWALRNVALAGTRGLGSITAFTAVNNIALPAARPLLVLAALIAGLPAWTVMAAWSLPALFAGLAALVLLWRLLQRVERTEPATLAARSRRESSREFWSFSGPRGVAAALEIAIVWLDVLIVGALVSTREAGLYATTSRFITTGTLVLAATRIALAPQISALLAKGNRGEAERLNSIATTWIVAGSWPIYLLLAVGGPYLLTLFGPEFAAGADALAVLCAAMLVALLAGNVQTVLLMGGKSSWSLANKAVALTVMIVADLLLVPAHGIVGAAIAWGLTILVDNGLAALQVRYGMKVRLRPAEPLLVAAAALVCFGGTGVAVRTVLGMDALGFLVCCAVACAAYGALLFLGRRVLHLDELLAARRGRGA</sequence>
<protein>
    <submittedName>
        <fullName evidence="7">Lipopolysaccharide biosynthesis protein</fullName>
    </submittedName>
</protein>
<feature type="transmembrane region" description="Helical" evidence="6">
    <location>
        <begin position="248"/>
        <end position="269"/>
    </location>
</feature>
<dbReference type="Pfam" id="PF01943">
    <property type="entry name" value="Polysacc_synt"/>
    <property type="match status" value="1"/>
</dbReference>
<dbReference type="PANTHER" id="PTHR30250">
    <property type="entry name" value="PST FAMILY PREDICTED COLANIC ACID TRANSPORTER"/>
    <property type="match status" value="1"/>
</dbReference>
<evidence type="ECO:0000313" key="8">
    <source>
        <dbReference type="Proteomes" id="UP001501237"/>
    </source>
</evidence>
<evidence type="ECO:0000256" key="1">
    <source>
        <dbReference type="ARBA" id="ARBA00004651"/>
    </source>
</evidence>
<evidence type="ECO:0000256" key="2">
    <source>
        <dbReference type="ARBA" id="ARBA00022475"/>
    </source>
</evidence>
<evidence type="ECO:0000256" key="6">
    <source>
        <dbReference type="SAM" id="Phobius"/>
    </source>
</evidence>
<dbReference type="EMBL" id="BAAAUV010000003">
    <property type="protein sequence ID" value="GAA3200716.1"/>
    <property type="molecule type" value="Genomic_DNA"/>
</dbReference>
<keyword evidence="2" id="KW-1003">Cell membrane</keyword>
<feature type="transmembrane region" description="Helical" evidence="6">
    <location>
        <begin position="135"/>
        <end position="155"/>
    </location>
</feature>
<dbReference type="PANTHER" id="PTHR30250:SF11">
    <property type="entry name" value="O-ANTIGEN TRANSPORTER-RELATED"/>
    <property type="match status" value="1"/>
</dbReference>
<evidence type="ECO:0000256" key="4">
    <source>
        <dbReference type="ARBA" id="ARBA00022989"/>
    </source>
</evidence>
<name>A0ABP6Q2I0_9ACTN</name>
<feature type="transmembrane region" description="Helical" evidence="6">
    <location>
        <begin position="473"/>
        <end position="492"/>
    </location>
</feature>
<keyword evidence="8" id="KW-1185">Reference proteome</keyword>
<feature type="transmembrane region" description="Helical" evidence="6">
    <location>
        <begin position="319"/>
        <end position="338"/>
    </location>
</feature>
<keyword evidence="5 6" id="KW-0472">Membrane</keyword>
<dbReference type="InterPro" id="IPR002797">
    <property type="entry name" value="Polysacc_synth"/>
</dbReference>
<feature type="transmembrane region" description="Helical" evidence="6">
    <location>
        <begin position="289"/>
        <end position="307"/>
    </location>
</feature>
<feature type="transmembrane region" description="Helical" evidence="6">
    <location>
        <begin position="392"/>
        <end position="409"/>
    </location>
</feature>
<dbReference type="RefSeq" id="WP_344823393.1">
    <property type="nucleotide sequence ID" value="NZ_BAAAUV010000003.1"/>
</dbReference>
<feature type="transmembrane region" description="Helical" evidence="6">
    <location>
        <begin position="92"/>
        <end position="115"/>
    </location>
</feature>
<feature type="transmembrane region" description="Helical" evidence="6">
    <location>
        <begin position="167"/>
        <end position="189"/>
    </location>
</feature>
<dbReference type="InterPro" id="IPR050833">
    <property type="entry name" value="Poly_Biosynth_Transport"/>
</dbReference>
<keyword evidence="3 6" id="KW-0812">Transmembrane</keyword>
<feature type="transmembrane region" description="Helical" evidence="6">
    <location>
        <begin position="50"/>
        <end position="71"/>
    </location>
</feature>
<evidence type="ECO:0000313" key="7">
    <source>
        <dbReference type="EMBL" id="GAA3200716.1"/>
    </source>
</evidence>
<feature type="transmembrane region" description="Helical" evidence="6">
    <location>
        <begin position="447"/>
        <end position="467"/>
    </location>
</feature>
<evidence type="ECO:0000256" key="5">
    <source>
        <dbReference type="ARBA" id="ARBA00023136"/>
    </source>
</evidence>
<organism evidence="7 8">
    <name type="scientific">Actinocorallia longicatena</name>
    <dbReference type="NCBI Taxonomy" id="111803"/>
    <lineage>
        <taxon>Bacteria</taxon>
        <taxon>Bacillati</taxon>
        <taxon>Actinomycetota</taxon>
        <taxon>Actinomycetes</taxon>
        <taxon>Streptosporangiales</taxon>
        <taxon>Thermomonosporaceae</taxon>
        <taxon>Actinocorallia</taxon>
    </lineage>
</organism>
<proteinExistence type="predicted"/>
<dbReference type="Proteomes" id="UP001501237">
    <property type="component" value="Unassembled WGS sequence"/>
</dbReference>